<dbReference type="Proteomes" id="UP000267029">
    <property type="component" value="Unassembled WGS sequence"/>
</dbReference>
<dbReference type="AlphaFoldDB" id="A0A0R3UR94"/>
<evidence type="ECO:0000313" key="3">
    <source>
        <dbReference type="Proteomes" id="UP000267029"/>
    </source>
</evidence>
<keyword evidence="3" id="KW-1185">Reference proteome</keyword>
<accession>A0A0R3UR94</accession>
<reference evidence="2 3" key="2">
    <citation type="submission" date="2018-10" db="EMBL/GenBank/DDBJ databases">
        <authorList>
            <consortium name="Pathogen Informatics"/>
        </authorList>
    </citation>
    <scope>NUCLEOTIDE SEQUENCE [LARGE SCALE GENOMIC DNA]</scope>
</reference>
<name>A0A0R3UR94_MESCO</name>
<reference evidence="4" key="1">
    <citation type="submission" date="2017-02" db="UniProtKB">
        <authorList>
            <consortium name="WormBaseParasite"/>
        </authorList>
    </citation>
    <scope>IDENTIFICATION</scope>
</reference>
<feature type="region of interest" description="Disordered" evidence="1">
    <location>
        <begin position="128"/>
        <end position="150"/>
    </location>
</feature>
<evidence type="ECO:0000313" key="4">
    <source>
        <dbReference type="WBParaSite" id="MCOS_0001039901-mRNA-1"/>
    </source>
</evidence>
<evidence type="ECO:0000256" key="1">
    <source>
        <dbReference type="SAM" id="MobiDB-lite"/>
    </source>
</evidence>
<sequence length="166" mass="19160">MHGVAVQQCTSHRALTITTRCCQASIKQAPHRDQQRRRRPPHGLCCGKPRIKRCCCVWLVPSPFLRNLPTLSLATPETQEVARRIIESSLRKREWAANFKTKLDLRRRLLIAFTERHARLVLWRSAARAPSPPHNSHQSFSHESRYDSTQLQRPDIRDIAELAITS</sequence>
<organism evidence="4">
    <name type="scientific">Mesocestoides corti</name>
    <name type="common">Flatworm</name>
    <dbReference type="NCBI Taxonomy" id="53468"/>
    <lineage>
        <taxon>Eukaryota</taxon>
        <taxon>Metazoa</taxon>
        <taxon>Spiralia</taxon>
        <taxon>Lophotrochozoa</taxon>
        <taxon>Platyhelminthes</taxon>
        <taxon>Cestoda</taxon>
        <taxon>Eucestoda</taxon>
        <taxon>Cyclophyllidea</taxon>
        <taxon>Mesocestoididae</taxon>
        <taxon>Mesocestoides</taxon>
    </lineage>
</organism>
<protein>
    <submittedName>
        <fullName evidence="2 4">Uncharacterized protein</fullName>
    </submittedName>
</protein>
<proteinExistence type="predicted"/>
<dbReference type="WBParaSite" id="MCOS_0001039901-mRNA-1">
    <property type="protein sequence ID" value="MCOS_0001039901-mRNA-1"/>
    <property type="gene ID" value="MCOS_0001039901"/>
</dbReference>
<gene>
    <name evidence="2" type="ORF">MCOS_LOCUS10400</name>
</gene>
<dbReference type="OrthoDB" id="6221880at2759"/>
<evidence type="ECO:0000313" key="2">
    <source>
        <dbReference type="EMBL" id="VDD84397.1"/>
    </source>
</evidence>
<dbReference type="EMBL" id="UXSR01006273">
    <property type="protein sequence ID" value="VDD84397.1"/>
    <property type="molecule type" value="Genomic_DNA"/>
</dbReference>